<dbReference type="Gene3D" id="3.40.50.2020">
    <property type="match status" value="1"/>
</dbReference>
<dbReference type="InterPro" id="IPR029057">
    <property type="entry name" value="PRTase-like"/>
</dbReference>
<evidence type="ECO:0000313" key="2">
    <source>
        <dbReference type="Proteomes" id="UP000036277"/>
    </source>
</evidence>
<protein>
    <submittedName>
        <fullName evidence="1">Uncharacterized protein</fullName>
    </submittedName>
</protein>
<dbReference type="Proteomes" id="UP000036277">
    <property type="component" value="Unassembled WGS sequence"/>
</dbReference>
<dbReference type="AlphaFoldDB" id="A0A0J5FW50"/>
<dbReference type="EMBL" id="LFCV01000020">
    <property type="protein sequence ID" value="KMJ46461.1"/>
    <property type="molecule type" value="Genomic_DNA"/>
</dbReference>
<dbReference type="PATRIC" id="fig|880157.4.peg.767"/>
<accession>A0A0J5FW50</accession>
<reference evidence="1 2" key="1">
    <citation type="submission" date="2015-06" db="EMBL/GenBank/DDBJ databases">
        <title>Draft Whole-Genome Sequence of the Entomopathogenic Bacterium Xenorhabdus khoisanae.</title>
        <authorList>
            <person name="Naidoo S."/>
            <person name="Featherston J."/>
            <person name="Gray V.M."/>
        </authorList>
    </citation>
    <scope>NUCLEOTIDE SEQUENCE [LARGE SCALE GENOMIC DNA]</scope>
    <source>
        <strain evidence="1 2">MCB</strain>
    </source>
</reference>
<name>A0A0J5FW50_9GAMM</name>
<keyword evidence="2" id="KW-1185">Reference proteome</keyword>
<evidence type="ECO:0000313" key="1">
    <source>
        <dbReference type="EMBL" id="KMJ46461.1"/>
    </source>
</evidence>
<proteinExistence type="predicted"/>
<sequence length="231" mass="25984">MVTPINNRSFSQYTDDKAKIALNRLLEDQINPDEYRAVMKQLGCFLGHVLSPFIPKTDKCLVVSTAEDADYLSRGVLDSLKEDHEAKTAVFWNNHYLLKDGVSVAPIVHKFLEPGYDKSNQLIIVKSVISGSCVVRTNLLEVIEKIKAKNIYIVSPVMHKNSETSLLKEFPSRISKKFKFIYFAVDAEKDTHSGEVIPGIGGQIYDKLGLGMQPVKIGFIPELVKELTQYH</sequence>
<comment type="caution">
    <text evidence="1">The sequence shown here is derived from an EMBL/GenBank/DDBJ whole genome shotgun (WGS) entry which is preliminary data.</text>
</comment>
<dbReference type="OrthoDB" id="648192at2"/>
<dbReference type="RefSeq" id="WP_047962030.1">
    <property type="nucleotide sequence ID" value="NZ_CAWMBG010000020.1"/>
</dbReference>
<gene>
    <name evidence="1" type="ORF">AB204_03695</name>
</gene>
<organism evidence="1 2">
    <name type="scientific">Xenorhabdus khoisanae</name>
    <dbReference type="NCBI Taxonomy" id="880157"/>
    <lineage>
        <taxon>Bacteria</taxon>
        <taxon>Pseudomonadati</taxon>
        <taxon>Pseudomonadota</taxon>
        <taxon>Gammaproteobacteria</taxon>
        <taxon>Enterobacterales</taxon>
        <taxon>Morganellaceae</taxon>
        <taxon>Xenorhabdus</taxon>
    </lineage>
</organism>